<dbReference type="Gene3D" id="3.40.50.300">
    <property type="entry name" value="P-loop containing nucleotide triphosphate hydrolases"/>
    <property type="match status" value="1"/>
</dbReference>
<keyword evidence="8 12" id="KW-0067">ATP-binding</keyword>
<dbReference type="GO" id="GO:0004798">
    <property type="term" value="F:dTMP kinase activity"/>
    <property type="evidence" value="ECO:0007669"/>
    <property type="project" value="UniProtKB-UniRule"/>
</dbReference>
<evidence type="ECO:0000256" key="11">
    <source>
        <dbReference type="ARBA" id="ARBA00057735"/>
    </source>
</evidence>
<dbReference type="PANTHER" id="PTHR10344:SF4">
    <property type="entry name" value="UMP-CMP KINASE 2, MITOCHONDRIAL"/>
    <property type="match status" value="1"/>
</dbReference>
<evidence type="ECO:0000256" key="12">
    <source>
        <dbReference type="HAMAP-Rule" id="MF_00165"/>
    </source>
</evidence>
<keyword evidence="6 12" id="KW-0547">Nucleotide-binding</keyword>
<evidence type="ECO:0000256" key="3">
    <source>
        <dbReference type="ARBA" id="ARBA00017144"/>
    </source>
</evidence>
<evidence type="ECO:0000256" key="5">
    <source>
        <dbReference type="ARBA" id="ARBA00022727"/>
    </source>
</evidence>
<dbReference type="PANTHER" id="PTHR10344">
    <property type="entry name" value="THYMIDYLATE KINASE"/>
    <property type="match status" value="1"/>
</dbReference>
<dbReference type="InterPro" id="IPR039430">
    <property type="entry name" value="Thymidylate_kin-like_dom"/>
</dbReference>
<comment type="similarity">
    <text evidence="1 12">Belongs to the thymidylate kinase family.</text>
</comment>
<dbReference type="Proteomes" id="UP000254771">
    <property type="component" value="Unassembled WGS sequence"/>
</dbReference>
<evidence type="ECO:0000256" key="1">
    <source>
        <dbReference type="ARBA" id="ARBA00009776"/>
    </source>
</evidence>
<organism evidence="14 15">
    <name type="scientific">endosymbiont of Escarpia spicata</name>
    <dbReference type="NCBI Taxonomy" id="2200908"/>
    <lineage>
        <taxon>Bacteria</taxon>
        <taxon>Pseudomonadati</taxon>
        <taxon>Pseudomonadota</taxon>
        <taxon>Gammaproteobacteria</taxon>
        <taxon>sulfur-oxidizing symbionts</taxon>
    </lineage>
</organism>
<dbReference type="GO" id="GO:0006235">
    <property type="term" value="P:dTTP biosynthetic process"/>
    <property type="evidence" value="ECO:0007669"/>
    <property type="project" value="UniProtKB-UniRule"/>
</dbReference>
<evidence type="ECO:0000256" key="9">
    <source>
        <dbReference type="ARBA" id="ARBA00029962"/>
    </source>
</evidence>
<dbReference type="EC" id="2.7.4.9" evidence="2 12"/>
<evidence type="ECO:0000256" key="10">
    <source>
        <dbReference type="ARBA" id="ARBA00048743"/>
    </source>
</evidence>
<evidence type="ECO:0000256" key="2">
    <source>
        <dbReference type="ARBA" id="ARBA00012980"/>
    </source>
</evidence>
<dbReference type="FunFam" id="3.40.50.300:FF:000225">
    <property type="entry name" value="Thymidylate kinase"/>
    <property type="match status" value="1"/>
</dbReference>
<proteinExistence type="inferred from homology"/>
<evidence type="ECO:0000313" key="15">
    <source>
        <dbReference type="Proteomes" id="UP000254771"/>
    </source>
</evidence>
<gene>
    <name evidence="12" type="primary">tmk</name>
    <name evidence="14" type="ORF">DIZ78_05400</name>
</gene>
<evidence type="ECO:0000256" key="8">
    <source>
        <dbReference type="ARBA" id="ARBA00022840"/>
    </source>
</evidence>
<evidence type="ECO:0000256" key="6">
    <source>
        <dbReference type="ARBA" id="ARBA00022741"/>
    </source>
</evidence>
<evidence type="ECO:0000259" key="13">
    <source>
        <dbReference type="Pfam" id="PF02223"/>
    </source>
</evidence>
<comment type="function">
    <text evidence="11 12">Phosphorylation of dTMP to form dTDP in both de novo and salvage pathways of dTTP synthesis.</text>
</comment>
<comment type="caution">
    <text evidence="14">The sequence shown here is derived from an EMBL/GenBank/DDBJ whole genome shotgun (WGS) entry which is preliminary data.</text>
</comment>
<dbReference type="CDD" id="cd01672">
    <property type="entry name" value="TMPK"/>
    <property type="match status" value="1"/>
</dbReference>
<sequence length="213" mass="23398">MKRNSGRFITVEGGEGAGKSSNLSFIQGLLEAAGKTVLFTREPGGTSLGEEIRELLLGHKHTGMADDTELLLMFAARAEHIHQKILPSLSEGAWVLCDRFTDASYAYQGAGRGLGQERIAALEAFVQGDLRPDLTLLLDLPVEIGLARAGARSEPDRFEREQNRFFEAVRQGYLEIAAREPERVRVINASQSLDDVQSQIERVVADFLEAEDG</sequence>
<dbReference type="SUPFAM" id="SSF52540">
    <property type="entry name" value="P-loop containing nucleoside triphosphate hydrolases"/>
    <property type="match status" value="1"/>
</dbReference>
<dbReference type="GO" id="GO:0005829">
    <property type="term" value="C:cytosol"/>
    <property type="evidence" value="ECO:0007669"/>
    <property type="project" value="TreeGrafter"/>
</dbReference>
<dbReference type="GO" id="GO:0006227">
    <property type="term" value="P:dUDP biosynthetic process"/>
    <property type="evidence" value="ECO:0007669"/>
    <property type="project" value="TreeGrafter"/>
</dbReference>
<keyword evidence="7 12" id="KW-0418">Kinase</keyword>
<comment type="catalytic activity">
    <reaction evidence="10 12">
        <text>dTMP + ATP = dTDP + ADP</text>
        <dbReference type="Rhea" id="RHEA:13517"/>
        <dbReference type="ChEBI" id="CHEBI:30616"/>
        <dbReference type="ChEBI" id="CHEBI:58369"/>
        <dbReference type="ChEBI" id="CHEBI:63528"/>
        <dbReference type="ChEBI" id="CHEBI:456216"/>
        <dbReference type="EC" id="2.7.4.9"/>
    </reaction>
</comment>
<feature type="domain" description="Thymidylate kinase-like" evidence="13">
    <location>
        <begin position="11"/>
        <end position="200"/>
    </location>
</feature>
<keyword evidence="4 12" id="KW-0808">Transferase</keyword>
<protein>
    <recommendedName>
        <fullName evidence="3 12">Thymidylate kinase</fullName>
        <ecNumber evidence="2 12">2.7.4.9</ecNumber>
    </recommendedName>
    <alternativeName>
        <fullName evidence="9 12">dTMP kinase</fullName>
    </alternativeName>
</protein>
<dbReference type="Pfam" id="PF02223">
    <property type="entry name" value="Thymidylate_kin"/>
    <property type="match status" value="1"/>
</dbReference>
<dbReference type="GO" id="GO:0005524">
    <property type="term" value="F:ATP binding"/>
    <property type="evidence" value="ECO:0007669"/>
    <property type="project" value="UniProtKB-UniRule"/>
</dbReference>
<keyword evidence="15" id="KW-1185">Reference proteome</keyword>
<evidence type="ECO:0000256" key="4">
    <source>
        <dbReference type="ARBA" id="ARBA00022679"/>
    </source>
</evidence>
<dbReference type="HAMAP" id="MF_00165">
    <property type="entry name" value="Thymidylate_kinase"/>
    <property type="match status" value="1"/>
</dbReference>
<keyword evidence="5 12" id="KW-0545">Nucleotide biosynthesis</keyword>
<reference evidence="14 15" key="1">
    <citation type="journal article" date="2018" name="ISME J.">
        <title>Endosymbiont genomes yield clues of tubeworm success.</title>
        <authorList>
            <person name="Li Y."/>
            <person name="Liles M.R."/>
            <person name="Halanych K.M."/>
        </authorList>
    </citation>
    <scope>NUCLEOTIDE SEQUENCE [LARGE SCALE GENOMIC DNA]</scope>
    <source>
        <strain evidence="14">A1462</strain>
    </source>
</reference>
<evidence type="ECO:0000313" key="14">
    <source>
        <dbReference type="EMBL" id="RDH87236.1"/>
    </source>
</evidence>
<feature type="binding site" evidence="12">
    <location>
        <begin position="13"/>
        <end position="20"/>
    </location>
    <ligand>
        <name>ATP</name>
        <dbReference type="ChEBI" id="CHEBI:30616"/>
    </ligand>
</feature>
<name>A0A370DQI6_9GAMM</name>
<accession>A0A370DQI6</accession>
<dbReference type="NCBIfam" id="TIGR00041">
    <property type="entry name" value="DTMP_kinase"/>
    <property type="match status" value="1"/>
</dbReference>
<evidence type="ECO:0000256" key="7">
    <source>
        <dbReference type="ARBA" id="ARBA00022777"/>
    </source>
</evidence>
<dbReference type="AlphaFoldDB" id="A0A370DQI6"/>
<dbReference type="GO" id="GO:0006233">
    <property type="term" value="P:dTDP biosynthetic process"/>
    <property type="evidence" value="ECO:0007669"/>
    <property type="project" value="InterPro"/>
</dbReference>
<dbReference type="EMBL" id="QFXE01000006">
    <property type="protein sequence ID" value="RDH87236.1"/>
    <property type="molecule type" value="Genomic_DNA"/>
</dbReference>
<dbReference type="InterPro" id="IPR027417">
    <property type="entry name" value="P-loop_NTPase"/>
</dbReference>
<dbReference type="InterPro" id="IPR018094">
    <property type="entry name" value="Thymidylate_kinase"/>
</dbReference>